<organism evidence="2">
    <name type="scientific">viral metagenome</name>
    <dbReference type="NCBI Taxonomy" id="1070528"/>
    <lineage>
        <taxon>unclassified sequences</taxon>
        <taxon>metagenomes</taxon>
        <taxon>organismal metagenomes</taxon>
    </lineage>
</organism>
<dbReference type="AlphaFoldDB" id="A0A6C0DRH2"/>
<name>A0A6C0DRH2_9ZZZZ</name>
<protein>
    <submittedName>
        <fullName evidence="2">Uncharacterized protein</fullName>
    </submittedName>
</protein>
<reference evidence="2" key="1">
    <citation type="journal article" date="2020" name="Nature">
        <title>Giant virus diversity and host interactions through global metagenomics.</title>
        <authorList>
            <person name="Schulz F."/>
            <person name="Roux S."/>
            <person name="Paez-Espino D."/>
            <person name="Jungbluth S."/>
            <person name="Walsh D.A."/>
            <person name="Denef V.J."/>
            <person name="McMahon K.D."/>
            <person name="Konstantinidis K.T."/>
            <person name="Eloe-Fadrosh E.A."/>
            <person name="Kyrpides N.C."/>
            <person name="Woyke T."/>
        </authorList>
    </citation>
    <scope>NUCLEOTIDE SEQUENCE</scope>
    <source>
        <strain evidence="2">GVMAG-M-3300023174-47</strain>
    </source>
</reference>
<dbReference type="EMBL" id="MN739658">
    <property type="protein sequence ID" value="QHT18549.1"/>
    <property type="molecule type" value="Genomic_DNA"/>
</dbReference>
<accession>A0A6C0DRH2</accession>
<sequence>MSSQGPAGYTGYNYGPTRDSSDWTRQLKEKREYYSYSTKNTGNKDTEDPWIKFGNDFKLEYNYGKLACGGCTGNAFGGGNSKVGGS</sequence>
<proteinExistence type="predicted"/>
<feature type="region of interest" description="Disordered" evidence="1">
    <location>
        <begin position="1"/>
        <end position="23"/>
    </location>
</feature>
<evidence type="ECO:0000256" key="1">
    <source>
        <dbReference type="SAM" id="MobiDB-lite"/>
    </source>
</evidence>
<evidence type="ECO:0000313" key="2">
    <source>
        <dbReference type="EMBL" id="QHT18549.1"/>
    </source>
</evidence>